<dbReference type="GO" id="GO:0004803">
    <property type="term" value="F:transposase activity"/>
    <property type="evidence" value="ECO:0007669"/>
    <property type="project" value="InterPro"/>
</dbReference>
<evidence type="ECO:0000313" key="2">
    <source>
        <dbReference type="EMBL" id="QNB45494.1"/>
    </source>
</evidence>
<dbReference type="InterPro" id="IPR002559">
    <property type="entry name" value="Transposase_11"/>
</dbReference>
<reference evidence="2 3" key="1">
    <citation type="journal article" date="2019" name="Front. Microbiol.">
        <title>Thermoanaerosceptrum fracticalcis gen. nov. sp. nov., a Novel Fumarate-Fermenting Microorganism From a Deep Fractured Carbonate Aquifer of the US Great Basin.</title>
        <authorList>
            <person name="Hamilton-Brehm S.D."/>
            <person name="Stewart L.E."/>
            <person name="Zavarin M."/>
            <person name="Caldwell M."/>
            <person name="Lawson P.A."/>
            <person name="Onstott T.C."/>
            <person name="Grzymski J."/>
            <person name="Neveux I."/>
            <person name="Lollar B.S."/>
            <person name="Russell C.E."/>
            <person name="Moser D.P."/>
        </authorList>
    </citation>
    <scope>NUCLEOTIDE SEQUENCE [LARGE SCALE GENOMIC DNA]</scope>
    <source>
        <strain evidence="2 3">DRI-13</strain>
    </source>
</reference>
<gene>
    <name evidence="2" type="ORF">BR63_03665</name>
</gene>
<dbReference type="GO" id="GO:0003677">
    <property type="term" value="F:DNA binding"/>
    <property type="evidence" value="ECO:0007669"/>
    <property type="project" value="InterPro"/>
</dbReference>
<dbReference type="Gene3D" id="3.90.350.10">
    <property type="entry name" value="Transposase Inhibitor Protein From Tn5, Chain A, domain 1"/>
    <property type="match status" value="1"/>
</dbReference>
<name>A0A7G6E090_THEFR</name>
<proteinExistence type="predicted"/>
<evidence type="ECO:0000313" key="3">
    <source>
        <dbReference type="Proteomes" id="UP000515847"/>
    </source>
</evidence>
<feature type="domain" description="Transposase IS4-like" evidence="1">
    <location>
        <begin position="104"/>
        <end position="317"/>
    </location>
</feature>
<organism evidence="2 3">
    <name type="scientific">Thermanaerosceptrum fracticalcis</name>
    <dbReference type="NCBI Taxonomy" id="1712410"/>
    <lineage>
        <taxon>Bacteria</taxon>
        <taxon>Bacillati</taxon>
        <taxon>Bacillota</taxon>
        <taxon>Clostridia</taxon>
        <taxon>Eubacteriales</taxon>
        <taxon>Peptococcaceae</taxon>
        <taxon>Thermanaerosceptrum</taxon>
    </lineage>
</organism>
<protein>
    <submittedName>
        <fullName evidence="2">Transposase</fullName>
    </submittedName>
</protein>
<evidence type="ECO:0000259" key="1">
    <source>
        <dbReference type="Pfam" id="PF01609"/>
    </source>
</evidence>
<sequence>MSQSAFSRFLSKPFQWLRFSLGRFARLQENTDSRLTDGDIIALDDTKIEHPHGKKIPFLCWLFDSSDKCNVWCINLVSTLAVLKNGLEYPMLWRFWVKTGQENEKQTKLDLAKQMLAEVRQLNKARLWIAMDRWFLCKKFLNWLTGQNFDWVTKAKRNTALFKKIYDPVLGKERCIKLNPKQLLREVYSQLRVLGKESVLSIPDIYIKMPYETLTRKGKPITRQRFLPIAAIAATYEKQAVEGSIVLPEEECPATFKDAYLLISNRVDTPEEAATAYAKRWRIEVFYRTAKQNLGLTSCYAQSETAHFAHVELLFTAKTLLCYASWECNKEGAEQAPSLCEVIRYFFNAGCRIRCCEQLIQVYFDTATQRFSRLIDKFWPHSLELRLWDWENYPETA</sequence>
<accession>A0A7G6E090</accession>
<dbReference type="Proteomes" id="UP000515847">
    <property type="component" value="Chromosome"/>
</dbReference>
<dbReference type="GO" id="GO:0006313">
    <property type="term" value="P:DNA transposition"/>
    <property type="evidence" value="ECO:0007669"/>
    <property type="project" value="InterPro"/>
</dbReference>
<dbReference type="SUPFAM" id="SSF53098">
    <property type="entry name" value="Ribonuclease H-like"/>
    <property type="match status" value="1"/>
</dbReference>
<keyword evidence="3" id="KW-1185">Reference proteome</keyword>
<dbReference type="InterPro" id="IPR012337">
    <property type="entry name" value="RNaseH-like_sf"/>
</dbReference>
<dbReference type="KEGG" id="tfr:BR63_03665"/>
<dbReference type="EMBL" id="CP045798">
    <property type="protein sequence ID" value="QNB45494.1"/>
    <property type="molecule type" value="Genomic_DNA"/>
</dbReference>
<dbReference type="Pfam" id="PF01609">
    <property type="entry name" value="DDE_Tnp_1"/>
    <property type="match status" value="1"/>
</dbReference>
<dbReference type="AlphaFoldDB" id="A0A7G6E090"/>